<dbReference type="InterPro" id="IPR051281">
    <property type="entry name" value="Dual-spec_lipid-protein_phosph"/>
</dbReference>
<accession>A0A0L0F701</accession>
<dbReference type="SUPFAM" id="SSF52799">
    <property type="entry name" value="(Phosphotyrosine protein) phosphatases II"/>
    <property type="match status" value="1"/>
</dbReference>
<evidence type="ECO:0000256" key="1">
    <source>
        <dbReference type="ARBA" id="ARBA00022801"/>
    </source>
</evidence>
<name>A0A0L0F701_9EUKA</name>
<dbReference type="RefSeq" id="XP_014146253.1">
    <property type="nucleotide sequence ID" value="XM_014290778.1"/>
</dbReference>
<dbReference type="STRING" id="667725.A0A0L0F701"/>
<dbReference type="GO" id="GO:0016314">
    <property type="term" value="F:phosphatidylinositol-3,4,5-trisphosphate 3-phosphatase activity"/>
    <property type="evidence" value="ECO:0007669"/>
    <property type="project" value="TreeGrafter"/>
</dbReference>
<keyword evidence="5" id="KW-1185">Reference proteome</keyword>
<dbReference type="InterPro" id="IPR029021">
    <property type="entry name" value="Prot-tyrosine_phosphatase-like"/>
</dbReference>
<dbReference type="AlphaFoldDB" id="A0A0L0F701"/>
<dbReference type="GO" id="GO:0005829">
    <property type="term" value="C:cytosol"/>
    <property type="evidence" value="ECO:0007669"/>
    <property type="project" value="TreeGrafter"/>
</dbReference>
<evidence type="ECO:0000259" key="3">
    <source>
        <dbReference type="PROSITE" id="PS50056"/>
    </source>
</evidence>
<dbReference type="PROSITE" id="PS00383">
    <property type="entry name" value="TYR_PHOSPHATASE_1"/>
    <property type="match status" value="1"/>
</dbReference>
<keyword evidence="1" id="KW-0378">Hydrolase</keyword>
<proteinExistence type="predicted"/>
<evidence type="ECO:0000313" key="4">
    <source>
        <dbReference type="EMBL" id="KNC72351.1"/>
    </source>
</evidence>
<dbReference type="Pfam" id="PF22784">
    <property type="entry name" value="PTP-SAK"/>
    <property type="match status" value="1"/>
</dbReference>
<dbReference type="OrthoDB" id="16692at2759"/>
<dbReference type="Proteomes" id="UP000054560">
    <property type="component" value="Unassembled WGS sequence"/>
</dbReference>
<dbReference type="InterPro" id="IPR000387">
    <property type="entry name" value="Tyr_Pase_dom"/>
</dbReference>
<dbReference type="Gene3D" id="3.90.190.10">
    <property type="entry name" value="Protein tyrosine phosphatase superfamily"/>
    <property type="match status" value="1"/>
</dbReference>
<feature type="domain" description="Tyrosine specific protein phosphatases" evidence="3">
    <location>
        <begin position="1"/>
        <end position="52"/>
    </location>
</feature>
<sequence>MTAFCKDAMAFLAADPKHTIAVHCKAGKGRTGVMICCLLLCLGIQCSPLYAL</sequence>
<dbReference type="GeneID" id="25915598"/>
<dbReference type="PANTHER" id="PTHR12305">
    <property type="entry name" value="PHOSPHATASE WITH HOMOLOGY TO TENSIN"/>
    <property type="match status" value="1"/>
</dbReference>
<dbReference type="eggNOG" id="KOG2283">
    <property type="taxonomic scope" value="Eukaryota"/>
</dbReference>
<evidence type="ECO:0000256" key="2">
    <source>
        <dbReference type="SAM" id="Phobius"/>
    </source>
</evidence>
<organism evidence="4 5">
    <name type="scientific">Sphaeroforma arctica JP610</name>
    <dbReference type="NCBI Taxonomy" id="667725"/>
    <lineage>
        <taxon>Eukaryota</taxon>
        <taxon>Ichthyosporea</taxon>
        <taxon>Ichthyophonida</taxon>
        <taxon>Sphaeroforma</taxon>
    </lineage>
</organism>
<protein>
    <submittedName>
        <fullName evidence="4">Protein-tyrosine phosphatase</fullName>
    </submittedName>
</protein>
<feature type="non-terminal residue" evidence="4">
    <location>
        <position position="52"/>
    </location>
</feature>
<keyword evidence="2" id="KW-0812">Transmembrane</keyword>
<feature type="transmembrane region" description="Helical" evidence="2">
    <location>
        <begin position="32"/>
        <end position="51"/>
    </location>
</feature>
<keyword evidence="2" id="KW-1133">Transmembrane helix</keyword>
<reference evidence="4 5" key="1">
    <citation type="submission" date="2011-02" db="EMBL/GenBank/DDBJ databases">
        <title>The Genome Sequence of Sphaeroforma arctica JP610.</title>
        <authorList>
            <consortium name="The Broad Institute Genome Sequencing Platform"/>
            <person name="Russ C."/>
            <person name="Cuomo C."/>
            <person name="Young S.K."/>
            <person name="Zeng Q."/>
            <person name="Gargeya S."/>
            <person name="Alvarado L."/>
            <person name="Berlin A."/>
            <person name="Chapman S.B."/>
            <person name="Chen Z."/>
            <person name="Freedman E."/>
            <person name="Gellesch M."/>
            <person name="Goldberg J."/>
            <person name="Griggs A."/>
            <person name="Gujja S."/>
            <person name="Heilman E."/>
            <person name="Heiman D."/>
            <person name="Howarth C."/>
            <person name="Mehta T."/>
            <person name="Neiman D."/>
            <person name="Pearson M."/>
            <person name="Roberts A."/>
            <person name="Saif S."/>
            <person name="Shea T."/>
            <person name="Shenoy N."/>
            <person name="Sisk P."/>
            <person name="Stolte C."/>
            <person name="Sykes S."/>
            <person name="White J."/>
            <person name="Yandava C."/>
            <person name="Burger G."/>
            <person name="Gray M.W."/>
            <person name="Holland P.W.H."/>
            <person name="King N."/>
            <person name="Lang F.B.F."/>
            <person name="Roger A.J."/>
            <person name="Ruiz-Trillo I."/>
            <person name="Haas B."/>
            <person name="Nusbaum C."/>
            <person name="Birren B."/>
        </authorList>
    </citation>
    <scope>NUCLEOTIDE SEQUENCE [LARGE SCALE GENOMIC DNA]</scope>
    <source>
        <strain evidence="4 5">JP610</strain>
    </source>
</reference>
<keyword evidence="2" id="KW-0472">Membrane</keyword>
<dbReference type="InterPro" id="IPR057023">
    <property type="entry name" value="PTP-SAK"/>
</dbReference>
<evidence type="ECO:0000313" key="5">
    <source>
        <dbReference type="Proteomes" id="UP000054560"/>
    </source>
</evidence>
<dbReference type="PROSITE" id="PS50056">
    <property type="entry name" value="TYR_PHOSPHATASE_2"/>
    <property type="match status" value="1"/>
</dbReference>
<gene>
    <name evidence="4" type="ORF">SARC_15094</name>
</gene>
<dbReference type="InterPro" id="IPR016130">
    <property type="entry name" value="Tyr_Pase_AS"/>
</dbReference>
<dbReference type="EMBL" id="KQ247195">
    <property type="protein sequence ID" value="KNC72351.1"/>
    <property type="molecule type" value="Genomic_DNA"/>
</dbReference>